<proteinExistence type="predicted"/>
<reference evidence="1" key="1">
    <citation type="submission" date="2019-06" db="EMBL/GenBank/DDBJ databases">
        <authorList>
            <consortium name="Wellcome Sanger Institute Data Sharing"/>
        </authorList>
    </citation>
    <scope>NUCLEOTIDE SEQUENCE [LARGE SCALE GENOMIC DNA]</scope>
</reference>
<reference evidence="1" key="2">
    <citation type="submission" date="2025-05" db="UniProtKB">
        <authorList>
            <consortium name="Ensembl"/>
        </authorList>
    </citation>
    <scope>IDENTIFICATION</scope>
</reference>
<evidence type="ECO:0000313" key="2">
    <source>
        <dbReference type="Proteomes" id="UP000472271"/>
    </source>
</evidence>
<keyword evidence="2" id="KW-1185">Reference proteome</keyword>
<name>A0A672YMD4_9TELE</name>
<dbReference type="Ensembl" id="ENSSORT00005005991.1">
    <property type="protein sequence ID" value="ENSSORP00005005745.1"/>
    <property type="gene ID" value="ENSSORG00005003475.1"/>
</dbReference>
<accession>A0A672YMD4</accession>
<organism evidence="1 2">
    <name type="scientific">Sphaeramia orbicularis</name>
    <name type="common">orbiculate cardinalfish</name>
    <dbReference type="NCBI Taxonomy" id="375764"/>
    <lineage>
        <taxon>Eukaryota</taxon>
        <taxon>Metazoa</taxon>
        <taxon>Chordata</taxon>
        <taxon>Craniata</taxon>
        <taxon>Vertebrata</taxon>
        <taxon>Euteleostomi</taxon>
        <taxon>Actinopterygii</taxon>
        <taxon>Neopterygii</taxon>
        <taxon>Teleostei</taxon>
        <taxon>Neoteleostei</taxon>
        <taxon>Acanthomorphata</taxon>
        <taxon>Gobiaria</taxon>
        <taxon>Kurtiformes</taxon>
        <taxon>Apogonoidei</taxon>
        <taxon>Apogonidae</taxon>
        <taxon>Apogoninae</taxon>
        <taxon>Sphaeramia</taxon>
    </lineage>
</organism>
<dbReference type="Ensembl" id="ENSSORT00005006001.1">
    <property type="protein sequence ID" value="ENSSORP00005005755.1"/>
    <property type="gene ID" value="ENSSORG00005003483.1"/>
</dbReference>
<sequence length="94" mass="9966">EANEGDGEGTVVADRLASRLVRVADELGLLVVPYVLGGRSQDQHAEDEEDGQPDLAHYGGVNVPVTHGQLVSASLPHVLKLWRHIGLCVCVCGT</sequence>
<evidence type="ECO:0000313" key="1">
    <source>
        <dbReference type="Ensembl" id="ENSSORP00005005755.1"/>
    </source>
</evidence>
<dbReference type="AlphaFoldDB" id="A0A672YMD4"/>
<dbReference type="Proteomes" id="UP000472271">
    <property type="component" value="Chromosome 22"/>
</dbReference>
<protein>
    <submittedName>
        <fullName evidence="1">Uncharacterized protein</fullName>
    </submittedName>
</protein>